<accession>A0ABQ2P2K5</accession>
<evidence type="ECO:0008006" key="4">
    <source>
        <dbReference type="Google" id="ProtNLM"/>
    </source>
</evidence>
<organism evidence="2 3">
    <name type="scientific">Oceanobacillus neutriphilus</name>
    <dbReference type="NCBI Taxonomy" id="531815"/>
    <lineage>
        <taxon>Bacteria</taxon>
        <taxon>Bacillati</taxon>
        <taxon>Bacillota</taxon>
        <taxon>Bacilli</taxon>
        <taxon>Bacillales</taxon>
        <taxon>Bacillaceae</taxon>
        <taxon>Oceanobacillus</taxon>
    </lineage>
</organism>
<dbReference type="RefSeq" id="WP_188738051.1">
    <property type="nucleotide sequence ID" value="NZ_BMLW01000020.1"/>
</dbReference>
<feature type="chain" id="PRO_5046180251" description="DUF4352 domain-containing protein" evidence="1">
    <location>
        <begin position="24"/>
        <end position="192"/>
    </location>
</feature>
<dbReference type="EMBL" id="BMLW01000020">
    <property type="protein sequence ID" value="GGP16471.1"/>
    <property type="molecule type" value="Genomic_DNA"/>
</dbReference>
<protein>
    <recommendedName>
        <fullName evidence="4">DUF4352 domain-containing protein</fullName>
    </recommendedName>
</protein>
<dbReference type="PROSITE" id="PS51257">
    <property type="entry name" value="PROKAR_LIPOPROTEIN"/>
    <property type="match status" value="1"/>
</dbReference>
<comment type="caution">
    <text evidence="2">The sequence shown here is derived from an EMBL/GenBank/DDBJ whole genome shotgun (WGS) entry which is preliminary data.</text>
</comment>
<evidence type="ECO:0000313" key="2">
    <source>
        <dbReference type="EMBL" id="GGP16471.1"/>
    </source>
</evidence>
<feature type="signal peptide" evidence="1">
    <location>
        <begin position="1"/>
        <end position="23"/>
    </location>
</feature>
<keyword evidence="3" id="KW-1185">Reference proteome</keyword>
<gene>
    <name evidence="2" type="ORF">GCM10011346_48570</name>
</gene>
<evidence type="ECO:0000313" key="3">
    <source>
        <dbReference type="Proteomes" id="UP000641206"/>
    </source>
</evidence>
<dbReference type="Proteomes" id="UP000641206">
    <property type="component" value="Unassembled WGS sequence"/>
</dbReference>
<sequence length="192" mass="21348">MKKIFFVLLLVFFLSACGNESNAVGNSDVEETEISTMEFGNFDNDLNSYTDEMGETYTILDKYKSDESADNGFNEVNFDGYEYKFSVLAVESDSQEYIALVGETENTTDNSVQFNSEAEIITDTQEQAESDFLYAVGKSAPSVVTDAFILIPINRGIPESFSLEINTPWVVLDNGEQGGHIGSNVKMDFHKE</sequence>
<proteinExistence type="predicted"/>
<name>A0ABQ2P2K5_9BACI</name>
<evidence type="ECO:0000256" key="1">
    <source>
        <dbReference type="SAM" id="SignalP"/>
    </source>
</evidence>
<keyword evidence="1" id="KW-0732">Signal</keyword>
<reference evidence="3" key="1">
    <citation type="journal article" date="2019" name="Int. J. Syst. Evol. Microbiol.">
        <title>The Global Catalogue of Microorganisms (GCM) 10K type strain sequencing project: providing services to taxonomists for standard genome sequencing and annotation.</title>
        <authorList>
            <consortium name="The Broad Institute Genomics Platform"/>
            <consortium name="The Broad Institute Genome Sequencing Center for Infectious Disease"/>
            <person name="Wu L."/>
            <person name="Ma J."/>
        </authorList>
    </citation>
    <scope>NUCLEOTIDE SEQUENCE [LARGE SCALE GENOMIC DNA]</scope>
    <source>
        <strain evidence="3">CGMCC 1.7693</strain>
    </source>
</reference>